<keyword evidence="5" id="KW-1185">Reference proteome</keyword>
<organism evidence="4 5">
    <name type="scientific">Elliptochloris bilobata</name>
    <dbReference type="NCBI Taxonomy" id="381761"/>
    <lineage>
        <taxon>Eukaryota</taxon>
        <taxon>Viridiplantae</taxon>
        <taxon>Chlorophyta</taxon>
        <taxon>core chlorophytes</taxon>
        <taxon>Trebouxiophyceae</taxon>
        <taxon>Trebouxiophyceae incertae sedis</taxon>
        <taxon>Elliptochloris clade</taxon>
        <taxon>Elliptochloris</taxon>
    </lineage>
</organism>
<dbReference type="Proteomes" id="UP001445335">
    <property type="component" value="Unassembled WGS sequence"/>
</dbReference>
<sequence length="180" mass="20146">MVLEEGAKLRLTADEAREELNKLEELTRARSDLAFSSAMADINREADDFEEQLRAARERLEADQAEFSAWERKTARERSAGHFFQSLYRSDSPAPAGSGSPSDEEAHTLRKQQERESAEDATRRAPVRIFVYGFLAAVLSAAILLDVVQSDSPAIGQDILYMLLALAFAARAWVERNREA</sequence>
<feature type="region of interest" description="Disordered" evidence="2">
    <location>
        <begin position="83"/>
        <end position="120"/>
    </location>
</feature>
<evidence type="ECO:0000256" key="2">
    <source>
        <dbReference type="SAM" id="MobiDB-lite"/>
    </source>
</evidence>
<dbReference type="PANTHER" id="PTHR35731">
    <property type="entry name" value="8-AMINO-7-OXONONANOATE SYNTHASE"/>
    <property type="match status" value="1"/>
</dbReference>
<gene>
    <name evidence="4" type="ORF">WJX81_001945</name>
</gene>
<keyword evidence="3" id="KW-1133">Transmembrane helix</keyword>
<keyword evidence="3" id="KW-0812">Transmembrane</keyword>
<keyword evidence="1" id="KW-0175">Coiled coil</keyword>
<feature type="coiled-coil region" evidence="1">
    <location>
        <begin position="6"/>
        <end position="73"/>
    </location>
</feature>
<keyword evidence="3" id="KW-0472">Membrane</keyword>
<evidence type="ECO:0000256" key="3">
    <source>
        <dbReference type="SAM" id="Phobius"/>
    </source>
</evidence>
<evidence type="ECO:0000313" key="5">
    <source>
        <dbReference type="Proteomes" id="UP001445335"/>
    </source>
</evidence>
<dbReference type="EMBL" id="JALJOU010000061">
    <property type="protein sequence ID" value="KAK9826867.1"/>
    <property type="molecule type" value="Genomic_DNA"/>
</dbReference>
<reference evidence="4 5" key="1">
    <citation type="journal article" date="2024" name="Nat. Commun.">
        <title>Phylogenomics reveals the evolutionary origins of lichenization in chlorophyte algae.</title>
        <authorList>
            <person name="Puginier C."/>
            <person name="Libourel C."/>
            <person name="Otte J."/>
            <person name="Skaloud P."/>
            <person name="Haon M."/>
            <person name="Grisel S."/>
            <person name="Petersen M."/>
            <person name="Berrin J.G."/>
            <person name="Delaux P.M."/>
            <person name="Dal Grande F."/>
            <person name="Keller J."/>
        </authorList>
    </citation>
    <scope>NUCLEOTIDE SEQUENCE [LARGE SCALE GENOMIC DNA]</scope>
    <source>
        <strain evidence="4 5">SAG 245.80</strain>
    </source>
</reference>
<feature type="transmembrane region" description="Helical" evidence="3">
    <location>
        <begin position="129"/>
        <end position="148"/>
    </location>
</feature>
<feature type="compositionally biased region" description="Basic and acidic residues" evidence="2">
    <location>
        <begin position="104"/>
        <end position="120"/>
    </location>
</feature>
<name>A0AAW1QZF3_9CHLO</name>
<protein>
    <submittedName>
        <fullName evidence="4">Uncharacterized protein</fullName>
    </submittedName>
</protein>
<dbReference type="PANTHER" id="PTHR35731:SF1">
    <property type="entry name" value="8-AMINO-7-OXONONANOATE SYNTHASE"/>
    <property type="match status" value="1"/>
</dbReference>
<feature type="compositionally biased region" description="Low complexity" evidence="2">
    <location>
        <begin position="90"/>
        <end position="101"/>
    </location>
</feature>
<evidence type="ECO:0000256" key="1">
    <source>
        <dbReference type="SAM" id="Coils"/>
    </source>
</evidence>
<proteinExistence type="predicted"/>
<evidence type="ECO:0000313" key="4">
    <source>
        <dbReference type="EMBL" id="KAK9826867.1"/>
    </source>
</evidence>
<dbReference type="GO" id="GO:0009507">
    <property type="term" value="C:chloroplast"/>
    <property type="evidence" value="ECO:0007669"/>
    <property type="project" value="TreeGrafter"/>
</dbReference>
<dbReference type="AlphaFoldDB" id="A0AAW1QZF3"/>
<comment type="caution">
    <text evidence="4">The sequence shown here is derived from an EMBL/GenBank/DDBJ whole genome shotgun (WGS) entry which is preliminary data.</text>
</comment>
<feature type="transmembrane region" description="Helical" evidence="3">
    <location>
        <begin position="154"/>
        <end position="174"/>
    </location>
</feature>
<accession>A0AAW1QZF3</accession>